<dbReference type="GO" id="GO:0032934">
    <property type="term" value="F:sterol binding"/>
    <property type="evidence" value="ECO:0007669"/>
    <property type="project" value="TreeGrafter"/>
</dbReference>
<feature type="region of interest" description="Disordered" evidence="1">
    <location>
        <begin position="1"/>
        <end position="24"/>
    </location>
</feature>
<dbReference type="AlphaFoldDB" id="A0A1R2AZW8"/>
<gene>
    <name evidence="2" type="ORF">SteCoe_32026</name>
</gene>
<dbReference type="InterPro" id="IPR037239">
    <property type="entry name" value="OSBP_sf"/>
</dbReference>
<evidence type="ECO:0008006" key="4">
    <source>
        <dbReference type="Google" id="ProtNLM"/>
    </source>
</evidence>
<dbReference type="PANTHER" id="PTHR10972">
    <property type="entry name" value="OXYSTEROL-BINDING PROTEIN-RELATED"/>
    <property type="match status" value="1"/>
</dbReference>
<dbReference type="Proteomes" id="UP000187209">
    <property type="component" value="Unassembled WGS sequence"/>
</dbReference>
<organism evidence="2 3">
    <name type="scientific">Stentor coeruleus</name>
    <dbReference type="NCBI Taxonomy" id="5963"/>
    <lineage>
        <taxon>Eukaryota</taxon>
        <taxon>Sar</taxon>
        <taxon>Alveolata</taxon>
        <taxon>Ciliophora</taxon>
        <taxon>Postciliodesmatophora</taxon>
        <taxon>Heterotrichea</taxon>
        <taxon>Heterotrichida</taxon>
        <taxon>Stentoridae</taxon>
        <taxon>Stentor</taxon>
    </lineage>
</organism>
<dbReference type="Pfam" id="PF01237">
    <property type="entry name" value="Oxysterol_BP"/>
    <property type="match status" value="1"/>
</dbReference>
<dbReference type="GO" id="GO:0016020">
    <property type="term" value="C:membrane"/>
    <property type="evidence" value="ECO:0007669"/>
    <property type="project" value="TreeGrafter"/>
</dbReference>
<dbReference type="Gene3D" id="2.40.160.120">
    <property type="match status" value="1"/>
</dbReference>
<evidence type="ECO:0000256" key="1">
    <source>
        <dbReference type="SAM" id="MobiDB-lite"/>
    </source>
</evidence>
<dbReference type="GO" id="GO:0005829">
    <property type="term" value="C:cytosol"/>
    <property type="evidence" value="ECO:0007669"/>
    <property type="project" value="TreeGrafter"/>
</dbReference>
<evidence type="ECO:0000313" key="2">
    <source>
        <dbReference type="EMBL" id="OMJ70084.1"/>
    </source>
</evidence>
<keyword evidence="3" id="KW-1185">Reference proteome</keyword>
<protein>
    <recommendedName>
        <fullName evidence="4">Oxysterol-binding protein</fullName>
    </recommendedName>
</protein>
<dbReference type="InterPro" id="IPR000648">
    <property type="entry name" value="Oxysterol-bd"/>
</dbReference>
<name>A0A1R2AZW8_9CILI</name>
<comment type="caution">
    <text evidence="2">The sequence shown here is derived from an EMBL/GenBank/DDBJ whole genome shotgun (WGS) entry which is preliminary data.</text>
</comment>
<dbReference type="OrthoDB" id="14833at2759"/>
<accession>A0A1R2AZW8</accession>
<reference evidence="2 3" key="1">
    <citation type="submission" date="2016-11" db="EMBL/GenBank/DDBJ databases">
        <title>The macronuclear genome of Stentor coeruleus: a giant cell with tiny introns.</title>
        <authorList>
            <person name="Slabodnick M."/>
            <person name="Ruby J.G."/>
            <person name="Reiff S.B."/>
            <person name="Swart E.C."/>
            <person name="Gosai S."/>
            <person name="Prabakaran S."/>
            <person name="Witkowska E."/>
            <person name="Larue G.E."/>
            <person name="Fisher S."/>
            <person name="Freeman R.M."/>
            <person name="Gunawardena J."/>
            <person name="Chu W."/>
            <person name="Stover N.A."/>
            <person name="Gregory B.D."/>
            <person name="Nowacki M."/>
            <person name="Derisi J."/>
            <person name="Roy S.W."/>
            <person name="Marshall W.F."/>
            <person name="Sood P."/>
        </authorList>
    </citation>
    <scope>NUCLEOTIDE SEQUENCE [LARGE SCALE GENOMIC DNA]</scope>
    <source>
        <strain evidence="2">WM001</strain>
    </source>
</reference>
<proteinExistence type="predicted"/>
<dbReference type="SUPFAM" id="SSF144000">
    <property type="entry name" value="Oxysterol-binding protein-like"/>
    <property type="match status" value="1"/>
</dbReference>
<dbReference type="EMBL" id="MPUH01001126">
    <property type="protein sequence ID" value="OMJ70084.1"/>
    <property type="molecule type" value="Genomic_DNA"/>
</dbReference>
<evidence type="ECO:0000313" key="3">
    <source>
        <dbReference type="Proteomes" id="UP000187209"/>
    </source>
</evidence>
<dbReference type="PANTHER" id="PTHR10972:SF148">
    <property type="entry name" value="OXYSTEROL-BINDING PROTEIN 9"/>
    <property type="match status" value="1"/>
</dbReference>
<sequence>MLMEQDDPCTTPRDGNDPKVWSSQIGSPPFSLLIGSPYDPSTPPPTYLSMQYLNRDRPADKASQLVGYELQTEGGLLCTDERVLANQGGVIMEVIAQVTACLLKGKGIVGLSLPIRLFEPRSTLERMLDRWAFMPVFLDNIQSLDILERFKKVILMAVAGLYVAPSQEKPFNPLLGETLQAYWPNGAEAFCEHTVHHPPITNFQIKGNGFKLEGNLELVGKFKKNSLVGGFSGKVNVIFDSGQIVTYTYPQFRAGGMIFGSRTVNWAHEMKFEDQKNGLTAIISFGPKRKKSWFKKAIGKNDDFTGEIQCKGNKLCDIEGSWLEGLSFDGVKEWDSNVHTPIFHKFVMNPLPSDWRYREDLVWLAKGNAEIAQRWKHKIENRQREDRKLRVHKH</sequence>